<dbReference type="PANTHER" id="PTHR43143:SF1">
    <property type="entry name" value="SERINE_THREONINE-PROTEIN PHOSPHATASE CPPED1"/>
    <property type="match status" value="1"/>
</dbReference>
<keyword evidence="1" id="KW-0732">Signal</keyword>
<evidence type="ECO:0000256" key="1">
    <source>
        <dbReference type="SAM" id="SignalP"/>
    </source>
</evidence>
<accession>A0A7G9QMK4</accession>
<organism evidence="3 4">
    <name type="scientific">Pedobacter roseus</name>
    <dbReference type="NCBI Taxonomy" id="336820"/>
    <lineage>
        <taxon>Bacteria</taxon>
        <taxon>Pseudomonadati</taxon>
        <taxon>Bacteroidota</taxon>
        <taxon>Sphingobacteriia</taxon>
        <taxon>Sphingobacteriales</taxon>
        <taxon>Sphingobacteriaceae</taxon>
        <taxon>Pedobacter</taxon>
    </lineage>
</organism>
<dbReference type="SUPFAM" id="SSF56300">
    <property type="entry name" value="Metallo-dependent phosphatases"/>
    <property type="match status" value="1"/>
</dbReference>
<dbReference type="AlphaFoldDB" id="A0A7G9QMK4"/>
<dbReference type="InterPro" id="IPR051918">
    <property type="entry name" value="STPP_CPPED1"/>
</dbReference>
<feature type="chain" id="PRO_5028909875" evidence="1">
    <location>
        <begin position="29"/>
        <end position="306"/>
    </location>
</feature>
<dbReference type="InterPro" id="IPR004843">
    <property type="entry name" value="Calcineurin-like_PHP"/>
</dbReference>
<proteinExistence type="predicted"/>
<gene>
    <name evidence="3" type="ORF">H9L23_11105</name>
</gene>
<evidence type="ECO:0000313" key="4">
    <source>
        <dbReference type="Proteomes" id="UP000515806"/>
    </source>
</evidence>
<dbReference type="InterPro" id="IPR029052">
    <property type="entry name" value="Metallo-depent_PP-like"/>
</dbReference>
<reference evidence="3 4" key="1">
    <citation type="submission" date="2020-08" db="EMBL/GenBank/DDBJ databases">
        <title>Genome sequence of Pedobacter roseus KACC 11594T.</title>
        <authorList>
            <person name="Hyun D.-W."/>
            <person name="Bae J.-W."/>
        </authorList>
    </citation>
    <scope>NUCLEOTIDE SEQUENCE [LARGE SCALE GENOMIC DNA]</scope>
    <source>
        <strain evidence="3 4">KACC 11594</strain>
    </source>
</reference>
<dbReference type="GO" id="GO:0016787">
    <property type="term" value="F:hydrolase activity"/>
    <property type="evidence" value="ECO:0007669"/>
    <property type="project" value="InterPro"/>
</dbReference>
<evidence type="ECO:0000259" key="2">
    <source>
        <dbReference type="Pfam" id="PF00149"/>
    </source>
</evidence>
<name>A0A7G9QMK4_9SPHI</name>
<dbReference type="PANTHER" id="PTHR43143">
    <property type="entry name" value="METALLOPHOSPHOESTERASE, CALCINEURIN SUPERFAMILY"/>
    <property type="match status" value="1"/>
</dbReference>
<sequence length="306" mass="35209">MKRRNLLKSIPLATAALVLGDLKNVALAAPLEKNLNKKPILTIAHITDVHIRNGDDAPARFEKSLKEIKKQKVDFFLNGGDSIHAADYKDIKRDSVIEQWGIWDNCIKQISEYEVHSCIGNHDIWWAAPSTDDEMYGKDYVVRRLKIPNRYYSFSKKGWHFIILDGNNKNTALDSEQYKWLENELENLPANTPVLLMSHYPILTVTGTWEGGQHGDHKELKALFYKHKDKVKVCLSGHQHLLDRAWYNGVEYYCNGAMSGFWWGKGDKRSAKPYYYQETAPGYAILKLYSDGTLENNYIETEQPEV</sequence>
<dbReference type="Gene3D" id="3.60.21.10">
    <property type="match status" value="1"/>
</dbReference>
<protein>
    <submittedName>
        <fullName evidence="3">Metallophosphoesterase</fullName>
    </submittedName>
</protein>
<dbReference type="KEGG" id="proe:H9L23_11105"/>
<dbReference type="RefSeq" id="WP_187595015.1">
    <property type="nucleotide sequence ID" value="NZ_CP060723.1"/>
</dbReference>
<keyword evidence="4" id="KW-1185">Reference proteome</keyword>
<dbReference type="Pfam" id="PF00149">
    <property type="entry name" value="Metallophos"/>
    <property type="match status" value="1"/>
</dbReference>
<dbReference type="Proteomes" id="UP000515806">
    <property type="component" value="Chromosome"/>
</dbReference>
<dbReference type="EMBL" id="CP060723">
    <property type="protein sequence ID" value="QNN44579.1"/>
    <property type="molecule type" value="Genomic_DNA"/>
</dbReference>
<feature type="signal peptide" evidence="1">
    <location>
        <begin position="1"/>
        <end position="28"/>
    </location>
</feature>
<feature type="domain" description="Calcineurin-like phosphoesterase" evidence="2">
    <location>
        <begin position="42"/>
        <end position="240"/>
    </location>
</feature>
<evidence type="ECO:0000313" key="3">
    <source>
        <dbReference type="EMBL" id="QNN44579.1"/>
    </source>
</evidence>